<keyword evidence="7" id="KW-0539">Nucleus</keyword>
<evidence type="ECO:0000313" key="10">
    <source>
        <dbReference type="Proteomes" id="UP000193986"/>
    </source>
</evidence>
<dbReference type="PANTHER" id="PTHR13437:SF2">
    <property type="entry name" value="NUCLEOPORIN P58_P45"/>
    <property type="match status" value="1"/>
</dbReference>
<dbReference type="OrthoDB" id="2538017at2759"/>
<name>A0A1Y2AXL5_9TREE</name>
<gene>
    <name evidence="9" type="ORF">BCR39DRAFT_228034</name>
</gene>
<proteinExistence type="predicted"/>
<dbReference type="InParanoid" id="A0A1Y2AXL5"/>
<evidence type="ECO:0000313" key="9">
    <source>
        <dbReference type="EMBL" id="ORY27311.1"/>
    </source>
</evidence>
<keyword evidence="2" id="KW-0813">Transport</keyword>
<evidence type="ECO:0000256" key="1">
    <source>
        <dbReference type="ARBA" id="ARBA00004567"/>
    </source>
</evidence>
<dbReference type="EMBL" id="MCFC01000039">
    <property type="protein sequence ID" value="ORY27311.1"/>
    <property type="molecule type" value="Genomic_DNA"/>
</dbReference>
<dbReference type="GO" id="GO:0051028">
    <property type="term" value="P:mRNA transport"/>
    <property type="evidence" value="ECO:0007669"/>
    <property type="project" value="UniProtKB-KW"/>
</dbReference>
<keyword evidence="4" id="KW-0653">Protein transport</keyword>
<dbReference type="Pfam" id="PF13634">
    <property type="entry name" value="Nucleoporin_FG"/>
    <property type="match status" value="1"/>
</dbReference>
<keyword evidence="5" id="KW-0811">Translocation</keyword>
<dbReference type="STRING" id="71784.A0A1Y2AXL5"/>
<evidence type="ECO:0008006" key="11">
    <source>
        <dbReference type="Google" id="ProtNLM"/>
    </source>
</evidence>
<dbReference type="PANTHER" id="PTHR13437">
    <property type="entry name" value="NUCLEOPORIN P58/P45 NUCLEOPORIN-LIKE PROTEIN 1"/>
    <property type="match status" value="1"/>
</dbReference>
<comment type="subcellular location">
    <subcellularLocation>
        <location evidence="1">Nucleus</location>
        <location evidence="1">Nuclear pore complex</location>
    </subcellularLocation>
</comment>
<evidence type="ECO:0000256" key="3">
    <source>
        <dbReference type="ARBA" id="ARBA00022816"/>
    </source>
</evidence>
<feature type="compositionally biased region" description="Low complexity" evidence="8">
    <location>
        <begin position="38"/>
        <end position="50"/>
    </location>
</feature>
<evidence type="ECO:0000256" key="6">
    <source>
        <dbReference type="ARBA" id="ARBA00023132"/>
    </source>
</evidence>
<dbReference type="GO" id="GO:0008139">
    <property type="term" value="F:nuclear localization sequence binding"/>
    <property type="evidence" value="ECO:0007669"/>
    <property type="project" value="InterPro"/>
</dbReference>
<feature type="compositionally biased region" description="Polar residues" evidence="8">
    <location>
        <begin position="1"/>
        <end position="37"/>
    </location>
</feature>
<dbReference type="Gene3D" id="6.10.140.1350">
    <property type="match status" value="1"/>
</dbReference>
<evidence type="ECO:0000256" key="5">
    <source>
        <dbReference type="ARBA" id="ARBA00023010"/>
    </source>
</evidence>
<evidence type="ECO:0000256" key="7">
    <source>
        <dbReference type="ARBA" id="ARBA00023242"/>
    </source>
</evidence>
<dbReference type="InterPro" id="IPR024882">
    <property type="entry name" value="NUP58/p45/49"/>
</dbReference>
<accession>A0A1Y2AXL5</accession>
<feature type="compositionally biased region" description="Polar residues" evidence="8">
    <location>
        <begin position="60"/>
        <end position="110"/>
    </location>
</feature>
<evidence type="ECO:0000256" key="8">
    <source>
        <dbReference type="SAM" id="MobiDB-lite"/>
    </source>
</evidence>
<comment type="caution">
    <text evidence="9">The sequence shown here is derived from an EMBL/GenBank/DDBJ whole genome shotgun (WGS) entry which is preliminary data.</text>
</comment>
<sequence>TSQQPSTGGLFGSTNNAQQPAASTSLFGQPTNQQQPSTSLFGQSTQQQQQPGGGLFGQPTNQQQPAGGLFGQSSNQQPSGGLFGQSTNQPPQPLAGSTSQTGGLSKNTKFSELPENVQKGLESIDNMIKQQKQLGSTINTEGLGRAIWQTSSDIKAANEEYYAIRQNLTSLEHAHAQLLEKMSAIGADNSKVLDICNALKPSDGRPGAIKASIHREFPQEFFKKVAGDLQEKVLRYRKTITQLQRVVNSLSHDQDAPSPHAIAATIENHRNALLALAAQLEGLHMRLNGLRESYTQSYRERTNSMRSPFEVAREEKGILFVPA</sequence>
<protein>
    <recommendedName>
        <fullName evidence="11">Nucleoporin complex subunit 54-domain-containing protein</fullName>
    </recommendedName>
</protein>
<dbReference type="GO" id="GO:0005643">
    <property type="term" value="C:nuclear pore"/>
    <property type="evidence" value="ECO:0007669"/>
    <property type="project" value="UniProtKB-SubCell"/>
</dbReference>
<feature type="non-terminal residue" evidence="9">
    <location>
        <position position="1"/>
    </location>
</feature>
<dbReference type="AlphaFoldDB" id="A0A1Y2AXL5"/>
<evidence type="ECO:0000256" key="2">
    <source>
        <dbReference type="ARBA" id="ARBA00022448"/>
    </source>
</evidence>
<organism evidence="9 10">
    <name type="scientific">Naematelia encephala</name>
    <dbReference type="NCBI Taxonomy" id="71784"/>
    <lineage>
        <taxon>Eukaryota</taxon>
        <taxon>Fungi</taxon>
        <taxon>Dikarya</taxon>
        <taxon>Basidiomycota</taxon>
        <taxon>Agaricomycotina</taxon>
        <taxon>Tremellomycetes</taxon>
        <taxon>Tremellales</taxon>
        <taxon>Naemateliaceae</taxon>
        <taxon>Naematelia</taxon>
    </lineage>
</organism>
<dbReference type="Proteomes" id="UP000193986">
    <property type="component" value="Unassembled WGS sequence"/>
</dbReference>
<keyword evidence="6" id="KW-0906">Nuclear pore complex</keyword>
<dbReference type="GO" id="GO:0015031">
    <property type="term" value="P:protein transport"/>
    <property type="evidence" value="ECO:0007669"/>
    <property type="project" value="UniProtKB-KW"/>
</dbReference>
<dbReference type="InterPro" id="IPR025574">
    <property type="entry name" value="Nucleoporin_FG_rpt"/>
</dbReference>
<dbReference type="GO" id="GO:0017056">
    <property type="term" value="F:structural constituent of nuclear pore"/>
    <property type="evidence" value="ECO:0007669"/>
    <property type="project" value="InterPro"/>
</dbReference>
<evidence type="ECO:0000256" key="4">
    <source>
        <dbReference type="ARBA" id="ARBA00022927"/>
    </source>
</evidence>
<keyword evidence="3" id="KW-0509">mRNA transport</keyword>
<feature type="region of interest" description="Disordered" evidence="8">
    <location>
        <begin position="1"/>
        <end position="112"/>
    </location>
</feature>
<keyword evidence="10" id="KW-1185">Reference proteome</keyword>
<reference evidence="9 10" key="1">
    <citation type="submission" date="2016-07" db="EMBL/GenBank/DDBJ databases">
        <title>Pervasive Adenine N6-methylation of Active Genes in Fungi.</title>
        <authorList>
            <consortium name="DOE Joint Genome Institute"/>
            <person name="Mondo S.J."/>
            <person name="Dannebaum R.O."/>
            <person name="Kuo R.C."/>
            <person name="Labutti K."/>
            <person name="Haridas S."/>
            <person name="Kuo A."/>
            <person name="Salamov A."/>
            <person name="Ahrendt S.R."/>
            <person name="Lipzen A."/>
            <person name="Sullivan W."/>
            <person name="Andreopoulos W.B."/>
            <person name="Clum A."/>
            <person name="Lindquist E."/>
            <person name="Daum C."/>
            <person name="Ramamoorthy G.K."/>
            <person name="Gryganskyi A."/>
            <person name="Culley D."/>
            <person name="Magnuson J.K."/>
            <person name="James T.Y."/>
            <person name="O'Malley M.A."/>
            <person name="Stajich J.E."/>
            <person name="Spatafora J.W."/>
            <person name="Visel A."/>
            <person name="Grigoriev I.V."/>
        </authorList>
    </citation>
    <scope>NUCLEOTIDE SEQUENCE [LARGE SCALE GENOMIC DNA]</scope>
    <source>
        <strain evidence="9 10">68-887.2</strain>
    </source>
</reference>